<keyword evidence="2" id="KW-1185">Reference proteome</keyword>
<accession>A0ACC0GD93</accession>
<protein>
    <submittedName>
        <fullName evidence="1">Uncharacterized protein</fullName>
    </submittedName>
</protein>
<proteinExistence type="predicted"/>
<dbReference type="Proteomes" id="UP001060215">
    <property type="component" value="Chromosome 10"/>
</dbReference>
<evidence type="ECO:0000313" key="2">
    <source>
        <dbReference type="Proteomes" id="UP001060215"/>
    </source>
</evidence>
<sequence length="37" mass="4328">MIHVRPPELHIIRISLYNTFAPLRNFCMSCPGNIFLL</sequence>
<organism evidence="1 2">
    <name type="scientific">Camellia lanceoleosa</name>
    <dbReference type="NCBI Taxonomy" id="1840588"/>
    <lineage>
        <taxon>Eukaryota</taxon>
        <taxon>Viridiplantae</taxon>
        <taxon>Streptophyta</taxon>
        <taxon>Embryophyta</taxon>
        <taxon>Tracheophyta</taxon>
        <taxon>Spermatophyta</taxon>
        <taxon>Magnoliopsida</taxon>
        <taxon>eudicotyledons</taxon>
        <taxon>Gunneridae</taxon>
        <taxon>Pentapetalae</taxon>
        <taxon>asterids</taxon>
        <taxon>Ericales</taxon>
        <taxon>Theaceae</taxon>
        <taxon>Camellia</taxon>
    </lineage>
</organism>
<name>A0ACC0GD93_9ERIC</name>
<reference evidence="1 2" key="1">
    <citation type="journal article" date="2022" name="Plant J.">
        <title>Chromosome-level genome of Camellia lanceoleosa provides a valuable resource for understanding genome evolution and self-incompatibility.</title>
        <authorList>
            <person name="Gong W."/>
            <person name="Xiao S."/>
            <person name="Wang L."/>
            <person name="Liao Z."/>
            <person name="Chang Y."/>
            <person name="Mo W."/>
            <person name="Hu G."/>
            <person name="Li W."/>
            <person name="Zhao G."/>
            <person name="Zhu H."/>
            <person name="Hu X."/>
            <person name="Ji K."/>
            <person name="Xiang X."/>
            <person name="Song Q."/>
            <person name="Yuan D."/>
            <person name="Jin S."/>
            <person name="Zhang L."/>
        </authorList>
    </citation>
    <scope>NUCLEOTIDE SEQUENCE [LARGE SCALE GENOMIC DNA]</scope>
    <source>
        <strain evidence="1">SQ_2022a</strain>
    </source>
</reference>
<evidence type="ECO:0000313" key="1">
    <source>
        <dbReference type="EMBL" id="KAI7998026.1"/>
    </source>
</evidence>
<gene>
    <name evidence="1" type="ORF">LOK49_LG10G00970</name>
</gene>
<dbReference type="EMBL" id="CM045767">
    <property type="protein sequence ID" value="KAI7998026.1"/>
    <property type="molecule type" value="Genomic_DNA"/>
</dbReference>
<comment type="caution">
    <text evidence="1">The sequence shown here is derived from an EMBL/GenBank/DDBJ whole genome shotgun (WGS) entry which is preliminary data.</text>
</comment>